<proteinExistence type="inferred from homology"/>
<keyword evidence="5 7" id="KW-0378">Hydrolase</keyword>
<keyword evidence="2 7" id="KW-0121">Carboxypeptidase</keyword>
<dbReference type="Gene3D" id="3.40.50.1820">
    <property type="entry name" value="alpha/beta hydrolase"/>
    <property type="match status" value="1"/>
</dbReference>
<evidence type="ECO:0000256" key="2">
    <source>
        <dbReference type="ARBA" id="ARBA00022645"/>
    </source>
</evidence>
<keyword evidence="6" id="KW-0325">Glycoprotein</keyword>
<reference evidence="8" key="1">
    <citation type="journal article" date="2023" name="Insect Mol. Biol.">
        <title>Genome sequencing provides insights into the evolution of gene families encoding plant cell wall-degrading enzymes in longhorned beetles.</title>
        <authorList>
            <person name="Shin N.R."/>
            <person name="Okamura Y."/>
            <person name="Kirsch R."/>
            <person name="Pauchet Y."/>
        </authorList>
    </citation>
    <scope>NUCLEOTIDE SEQUENCE</scope>
    <source>
        <strain evidence="8">MMC_N1</strain>
    </source>
</reference>
<dbReference type="Proteomes" id="UP001162164">
    <property type="component" value="Unassembled WGS sequence"/>
</dbReference>
<protein>
    <recommendedName>
        <fullName evidence="7">Carboxypeptidase</fullName>
        <ecNumber evidence="7">3.4.16.-</ecNumber>
    </recommendedName>
</protein>
<evidence type="ECO:0000256" key="6">
    <source>
        <dbReference type="ARBA" id="ARBA00023180"/>
    </source>
</evidence>
<keyword evidence="3 7" id="KW-0645">Protease</keyword>
<accession>A0ABQ9J281</accession>
<dbReference type="PANTHER" id="PTHR11802:SF3">
    <property type="entry name" value="RETINOID-INDUCIBLE SERINE CARBOXYPEPTIDASE"/>
    <property type="match status" value="1"/>
</dbReference>
<evidence type="ECO:0000313" key="9">
    <source>
        <dbReference type="Proteomes" id="UP001162164"/>
    </source>
</evidence>
<dbReference type="PANTHER" id="PTHR11802">
    <property type="entry name" value="SERINE PROTEASE FAMILY S10 SERINE CARBOXYPEPTIDASE"/>
    <property type="match status" value="1"/>
</dbReference>
<evidence type="ECO:0000256" key="5">
    <source>
        <dbReference type="ARBA" id="ARBA00022801"/>
    </source>
</evidence>
<sequence length="404" mass="45923">PINYLFFPGAVPLGDTKQEWGHVTIRQGAHMFWWLYYTTADVSNYTERPLIIWLQGGPGMPSSGYGNFLEIGPLDINFERRPYSLIEDFNILFIDNPIGVGYSYVSNNETKIPKSNEEIGEDLFRFLKLFMNQKEELQKVPLYIFGESYGGKMIVEFASQIAKKKKRHKRKWNLKGIGLGNSYISPLEYIKKLCATGVSVGKVDLNLTVTLVTTLNNSAANRLEMVTVERPRFHTGMPFERVKVYLVTTNWLLARCTLACHMKKLPPLLKEGLVDKQGFTRIDELAKEIEVLINKKEFEEAADVELTMMQSLVKEMPGVDVYNFIAKTNASSEPNGVTHITLSLNFLHSLAPVNFFTTFGARTKGAQKESHLLKRQLAVLAAPEESWLHLRTTVPAYIDKFDKE</sequence>
<evidence type="ECO:0000256" key="4">
    <source>
        <dbReference type="ARBA" id="ARBA00022729"/>
    </source>
</evidence>
<organism evidence="8 9">
    <name type="scientific">Molorchus minor</name>
    <dbReference type="NCBI Taxonomy" id="1323400"/>
    <lineage>
        <taxon>Eukaryota</taxon>
        <taxon>Metazoa</taxon>
        <taxon>Ecdysozoa</taxon>
        <taxon>Arthropoda</taxon>
        <taxon>Hexapoda</taxon>
        <taxon>Insecta</taxon>
        <taxon>Pterygota</taxon>
        <taxon>Neoptera</taxon>
        <taxon>Endopterygota</taxon>
        <taxon>Coleoptera</taxon>
        <taxon>Polyphaga</taxon>
        <taxon>Cucujiformia</taxon>
        <taxon>Chrysomeloidea</taxon>
        <taxon>Cerambycidae</taxon>
        <taxon>Lamiinae</taxon>
        <taxon>Monochamini</taxon>
        <taxon>Molorchus</taxon>
    </lineage>
</organism>
<comment type="similarity">
    <text evidence="1 7">Belongs to the peptidase S10 family.</text>
</comment>
<keyword evidence="9" id="KW-1185">Reference proteome</keyword>
<comment type="caution">
    <text evidence="8">The sequence shown here is derived from an EMBL/GenBank/DDBJ whole genome shotgun (WGS) entry which is preliminary data.</text>
</comment>
<dbReference type="PROSITE" id="PS00131">
    <property type="entry name" value="CARBOXYPEPT_SER_SER"/>
    <property type="match status" value="1"/>
</dbReference>
<evidence type="ECO:0000256" key="7">
    <source>
        <dbReference type="RuleBase" id="RU361156"/>
    </source>
</evidence>
<keyword evidence="4" id="KW-0732">Signal</keyword>
<dbReference type="PRINTS" id="PR00724">
    <property type="entry name" value="CRBOXYPTASEC"/>
</dbReference>
<gene>
    <name evidence="8" type="ORF">NQ317_008811</name>
</gene>
<dbReference type="InterPro" id="IPR029058">
    <property type="entry name" value="AB_hydrolase_fold"/>
</dbReference>
<evidence type="ECO:0000313" key="8">
    <source>
        <dbReference type="EMBL" id="KAJ8971222.1"/>
    </source>
</evidence>
<dbReference type="EMBL" id="JAPWTJ010001511">
    <property type="protein sequence ID" value="KAJ8971222.1"/>
    <property type="molecule type" value="Genomic_DNA"/>
</dbReference>
<name>A0ABQ9J281_9CUCU</name>
<feature type="non-terminal residue" evidence="8">
    <location>
        <position position="1"/>
    </location>
</feature>
<dbReference type="InterPro" id="IPR001563">
    <property type="entry name" value="Peptidase_S10"/>
</dbReference>
<evidence type="ECO:0000256" key="3">
    <source>
        <dbReference type="ARBA" id="ARBA00022670"/>
    </source>
</evidence>
<evidence type="ECO:0000256" key="1">
    <source>
        <dbReference type="ARBA" id="ARBA00009431"/>
    </source>
</evidence>
<dbReference type="SUPFAM" id="SSF53474">
    <property type="entry name" value="alpha/beta-Hydrolases"/>
    <property type="match status" value="1"/>
</dbReference>
<dbReference type="EC" id="3.4.16.-" evidence="7"/>
<dbReference type="InterPro" id="IPR018202">
    <property type="entry name" value="Ser_caboxypep_ser_AS"/>
</dbReference>
<dbReference type="Pfam" id="PF00450">
    <property type="entry name" value="Peptidase_S10"/>
    <property type="match status" value="1"/>
</dbReference>